<dbReference type="SUPFAM" id="SSF51197">
    <property type="entry name" value="Clavaminate synthase-like"/>
    <property type="match status" value="1"/>
</dbReference>
<evidence type="ECO:0000313" key="6">
    <source>
        <dbReference type="Proteomes" id="UP000239649"/>
    </source>
</evidence>
<dbReference type="InterPro" id="IPR041667">
    <property type="entry name" value="Cupin_8"/>
</dbReference>
<feature type="region of interest" description="Disordered" evidence="2">
    <location>
        <begin position="406"/>
        <end position="426"/>
    </location>
</feature>
<evidence type="ECO:0000256" key="2">
    <source>
        <dbReference type="SAM" id="MobiDB-lite"/>
    </source>
</evidence>
<comment type="caution">
    <text evidence="5">The sequence shown here is derived from an EMBL/GenBank/DDBJ whole genome shotgun (WGS) entry which is preliminary data.</text>
</comment>
<dbReference type="PROSITE" id="PS50020">
    <property type="entry name" value="WW_DOMAIN_2"/>
    <property type="match status" value="1"/>
</dbReference>
<keyword evidence="3" id="KW-0812">Transmembrane</keyword>
<protein>
    <submittedName>
        <fullName evidence="5">Clavaminate synthase isoform A</fullName>
    </submittedName>
</protein>
<feature type="non-terminal residue" evidence="5">
    <location>
        <position position="1"/>
    </location>
</feature>
<dbReference type="PANTHER" id="PTHR33987">
    <property type="entry name" value="CALCINEURIN-LIKE METALLO-PHOSPHOESTERASE SUPERFAMILY PROTEIN"/>
    <property type="match status" value="1"/>
</dbReference>
<keyword evidence="6" id="KW-1185">Reference proteome</keyword>
<dbReference type="InterPro" id="IPR038607">
    <property type="entry name" value="PhoD-like_sf"/>
</dbReference>
<feature type="region of interest" description="Disordered" evidence="2">
    <location>
        <begin position="99"/>
        <end position="161"/>
    </location>
</feature>
<dbReference type="Gene3D" id="2.60.120.650">
    <property type="entry name" value="Cupin"/>
    <property type="match status" value="1"/>
</dbReference>
<dbReference type="Gene3D" id="3.60.21.70">
    <property type="entry name" value="PhoD-like phosphatase"/>
    <property type="match status" value="2"/>
</dbReference>
<dbReference type="InterPro" id="IPR001202">
    <property type="entry name" value="WW_dom"/>
</dbReference>
<dbReference type="PANTHER" id="PTHR33987:SF2">
    <property type="entry name" value="ALKALINE PHOSPHATASE D"/>
    <property type="match status" value="1"/>
</dbReference>
<evidence type="ECO:0000259" key="4">
    <source>
        <dbReference type="PROSITE" id="PS50020"/>
    </source>
</evidence>
<accession>A0A2P6UYW1</accession>
<dbReference type="InterPro" id="IPR036020">
    <property type="entry name" value="WW_dom_sf"/>
</dbReference>
<dbReference type="CDD" id="cd00201">
    <property type="entry name" value="WW"/>
    <property type="match status" value="1"/>
</dbReference>
<dbReference type="STRING" id="554055.A0A2P6UYW1"/>
<feature type="compositionally biased region" description="Low complexity" evidence="2">
    <location>
        <begin position="413"/>
        <end position="424"/>
    </location>
</feature>
<dbReference type="Pfam" id="PF00397">
    <property type="entry name" value="WW"/>
    <property type="match status" value="1"/>
</dbReference>
<dbReference type="Gene3D" id="2.20.70.10">
    <property type="match status" value="1"/>
</dbReference>
<organism evidence="5 6">
    <name type="scientific">Micractinium conductrix</name>
    <dbReference type="NCBI Taxonomy" id="554055"/>
    <lineage>
        <taxon>Eukaryota</taxon>
        <taxon>Viridiplantae</taxon>
        <taxon>Chlorophyta</taxon>
        <taxon>core chlorophytes</taxon>
        <taxon>Trebouxiophyceae</taxon>
        <taxon>Chlorellales</taxon>
        <taxon>Chlorellaceae</taxon>
        <taxon>Chlorella clade</taxon>
        <taxon>Micractinium</taxon>
    </lineage>
</organism>
<reference evidence="5 6" key="1">
    <citation type="journal article" date="2018" name="Plant J.">
        <title>Genome sequences of Chlorella sorokiniana UTEX 1602 and Micractinium conductrix SAG 241.80: implications to maltose excretion by a green alga.</title>
        <authorList>
            <person name="Arriola M.B."/>
            <person name="Velmurugan N."/>
            <person name="Zhang Y."/>
            <person name="Plunkett M.H."/>
            <person name="Hondzo H."/>
            <person name="Barney B.M."/>
        </authorList>
    </citation>
    <scope>NUCLEOTIDE SEQUENCE [LARGE SCALE GENOMIC DNA]</scope>
    <source>
        <strain evidence="5 6">SAG 241.80</strain>
    </source>
</reference>
<evidence type="ECO:0000256" key="1">
    <source>
        <dbReference type="ARBA" id="ARBA00006801"/>
    </source>
</evidence>
<evidence type="ECO:0000256" key="3">
    <source>
        <dbReference type="SAM" id="Phobius"/>
    </source>
</evidence>
<feature type="domain" description="WW" evidence="4">
    <location>
        <begin position="206"/>
        <end position="239"/>
    </location>
</feature>
<dbReference type="InterPro" id="IPR029052">
    <property type="entry name" value="Metallo-depent_PP-like"/>
</dbReference>
<dbReference type="Pfam" id="PF09423">
    <property type="entry name" value="PhoD"/>
    <property type="match status" value="1"/>
</dbReference>
<dbReference type="EMBL" id="LHPF02000193">
    <property type="protein sequence ID" value="PSC67029.1"/>
    <property type="molecule type" value="Genomic_DNA"/>
</dbReference>
<dbReference type="InterPro" id="IPR018946">
    <property type="entry name" value="PhoD-like_MPP"/>
</dbReference>
<keyword evidence="3" id="KW-0472">Membrane</keyword>
<comment type="similarity">
    <text evidence="1">Belongs to the JARID1 histone demethylase family.</text>
</comment>
<dbReference type="Proteomes" id="UP000239649">
    <property type="component" value="Unassembled WGS sequence"/>
</dbReference>
<dbReference type="SUPFAM" id="SSF51045">
    <property type="entry name" value="WW domain"/>
    <property type="match status" value="1"/>
</dbReference>
<feature type="transmembrane region" description="Helical" evidence="3">
    <location>
        <begin position="435"/>
        <end position="455"/>
    </location>
</feature>
<dbReference type="OrthoDB" id="10266805at2759"/>
<dbReference type="SUPFAM" id="SSF56300">
    <property type="entry name" value="Metallo-dependent phosphatases"/>
    <property type="match status" value="1"/>
</dbReference>
<dbReference type="Pfam" id="PF13621">
    <property type="entry name" value="Cupin_8"/>
    <property type="match status" value="1"/>
</dbReference>
<proteinExistence type="inferred from homology"/>
<sequence length="999" mass="105331">SLQLAVSMVNDIVRGTFKGFAMLRQIALSTSQPGMPGFGQPQPVYVQGYGFVPPTRCCAAARHRPADASHDAAARRRGGGLAGGLTPEAIAALLGQQQGAGGMQGNMGAPGGSQGSGRASPATALARANPPYHAPPLSDTGSPLGRYGAVGSPSSQGAGSIGAASIGAAAEEALAAKMASAAISPGAGPTSMQPASAVSVQLSSGEMLPPGWAKVTDGQGLVYYWNHATQESSLTRPTAQGQAAMPTRGSLHYDPYSNLLCVARGSKTVLLLPPSAAPALAAQPLTAESANHSPADLSALDLRRFPGLQAVLPQVRRFQLAAGDALFIPEGWWHQEHHARALHQVRQHGWLLLRGRGKGSVHAQQSRCAPPCAMSVFDHYRREESNSPHQLLAAGYPNSSNGRLSAGLETDIPLTPTSPGGPAAPRRRRLHLARAVLAAAIFALLLLTLTALLAATVQRCRREGGAGCLIPQALVAQPWGGSGSSLWPPKKRVSRVAFGSCTAHDVQAQPIWEEGIIPSEPDAWVWLGDMFYADQPPFECTLANSNASVCQCTPTYIRIPPWMCAAGDADNAREKMVAQVQQPGYQAFLQYACPGFDAPGSGGPGGGGGGALPPGAAVTVPAGDDLSVCPRPILGTYDDHDYSISNFNRRLPNKHSMKQIFLDAIGVPTDSPRRAAQQGIEWAYKLNPGTAQEVDLVLLDERYERAPLPCEIRDDWCCKGGATGKEGSCCKADRSIYSGWCTEKANHKDPLWQEACNVSSPLFGQQPLYNSGGILGPSDVEDARQTEERSSFCELLGAPQRRWLERALGGRTAAVKVVASGSVLFGNSGLEENSQANGWSGRCGGDDWDCYRPARLNLLHMLQRHAHGACVVVITGDYHFSDIKAAYPGSGKPYSAAYETEGWSTPIYQAGSDGGRKVMASGMTNSTARPNAPCEGYRRDTTGMRIAGECGFVKVPAFGMLQFDWAARTLSMQIRGGEGAAGGTVLQQLTISLDTCRPV</sequence>
<dbReference type="SMART" id="SM00456">
    <property type="entry name" value="WW"/>
    <property type="match status" value="1"/>
</dbReference>
<gene>
    <name evidence="5" type="ORF">C2E20_9313</name>
</gene>
<name>A0A2P6UYW1_9CHLO</name>
<dbReference type="AlphaFoldDB" id="A0A2P6UYW1"/>
<evidence type="ECO:0000313" key="5">
    <source>
        <dbReference type="EMBL" id="PSC67029.1"/>
    </source>
</evidence>
<feature type="compositionally biased region" description="Gly residues" evidence="2">
    <location>
        <begin position="99"/>
        <end position="115"/>
    </location>
</feature>
<keyword evidence="3" id="KW-1133">Transmembrane helix</keyword>
<feature type="compositionally biased region" description="Low complexity" evidence="2">
    <location>
        <begin position="151"/>
        <end position="161"/>
    </location>
</feature>